<dbReference type="Gene3D" id="3.90.226.10">
    <property type="entry name" value="2-enoyl-CoA Hydratase, Chain A, domain 1"/>
    <property type="match status" value="1"/>
</dbReference>
<dbReference type="Pfam" id="PF00574">
    <property type="entry name" value="CLP_protease"/>
    <property type="match status" value="1"/>
</dbReference>
<protein>
    <recommendedName>
        <fullName evidence="4">ATP-dependent Clp protease proteolytic subunit</fullName>
    </recommendedName>
</protein>
<dbReference type="CDD" id="cd07016">
    <property type="entry name" value="S14_ClpP_1"/>
    <property type="match status" value="1"/>
</dbReference>
<evidence type="ECO:0000256" key="1">
    <source>
        <dbReference type="SAM" id="MobiDB-lite"/>
    </source>
</evidence>
<dbReference type="SUPFAM" id="SSF52096">
    <property type="entry name" value="ClpP/crotonase"/>
    <property type="match status" value="1"/>
</dbReference>
<dbReference type="Pfam" id="PF25209">
    <property type="entry name" value="Phage_capsid_4"/>
    <property type="match status" value="1"/>
</dbReference>
<keyword evidence="3" id="KW-1185">Reference proteome</keyword>
<evidence type="ECO:0000313" key="2">
    <source>
        <dbReference type="EMBL" id="RIY39488.1"/>
    </source>
</evidence>
<proteinExistence type="predicted"/>
<gene>
    <name evidence="2" type="ORF">CKF58_02165</name>
</gene>
<evidence type="ECO:0008006" key="4">
    <source>
        <dbReference type="Google" id="ProtNLM"/>
    </source>
</evidence>
<name>A0A3A1YQJ5_9GAMM</name>
<sequence>MMSSQRDNLALVGVVGVDFTALEVKEYLNTLDDNTQDITVFLSSPGGFADEGFAIRDLFNQHAGKVTVKVGLEASSIASVIALAADELVMSPTAKIIIHSCNINVSNLAAENTVLTAIGMKEYADLMANMNKRIISAYKEAVQAKNVPNPEVVVKLLTENVNDGCDHPYTADELLDLGLCDTIQSSKGIYQNVVLTKDVSATPELVQLAHANAVALYNRAEMRAICALYKDLKEATKYEAIQQLKLSNVVENMKKEDQKEKEKEREKEQAVDNTDDEKEDKKATKNSSKDTEEKETSTDDEDDEELKDQEDVEEEDEEDEEDEKKDKTQAALRVRKALIAERKRVADLTALFAKYKGSIGDKKLTALREKCIANDITLDQAKVKILDLLDNNEKTKIEKSEISLANKGYKSMVKPVELLQAFLTKEFVNRSGLRAQVLEASRCIPSFDKDVETRITEARRDNKSLEAVVTNLLENAGYDISRGNGLAALSTSDFEQVTQYMLNLMVAAGRTYVLDNVFRVVSPRSVASFDETKIYWNDTPVGVFPQVAEGADTPMMSGKLKDATVKLLHYKQGVNFTFESLNKGTVNLYLQQLENLANNATNTFREVILRTIIEQAHKGGKKIDASADYAGILAVDEAYANFKDVNGTPYNVKPKYLLAPAHLRVTVDSLLFNQYKPSREGEERSGFHDYNPFFNYVEPIYDGGLPALTKALNGGENELFFIPEGLVELYTFGNGVTVNAEVEVDAEKNRKVRTRLDFVVFIPRPEEIVYLKAN</sequence>
<evidence type="ECO:0000313" key="3">
    <source>
        <dbReference type="Proteomes" id="UP000265916"/>
    </source>
</evidence>
<accession>A0A3A1YQJ5</accession>
<feature type="compositionally biased region" description="Basic and acidic residues" evidence="1">
    <location>
        <begin position="279"/>
        <end position="297"/>
    </location>
</feature>
<dbReference type="InterPro" id="IPR029045">
    <property type="entry name" value="ClpP/crotonase-like_dom_sf"/>
</dbReference>
<dbReference type="EMBL" id="NRJG01000031">
    <property type="protein sequence ID" value="RIY39488.1"/>
    <property type="molecule type" value="Genomic_DNA"/>
</dbReference>
<feature type="compositionally biased region" description="Basic and acidic residues" evidence="1">
    <location>
        <begin position="254"/>
        <end position="270"/>
    </location>
</feature>
<organism evidence="2 3">
    <name type="scientific">Psittacicella hinzii</name>
    <dbReference type="NCBI Taxonomy" id="2028575"/>
    <lineage>
        <taxon>Bacteria</taxon>
        <taxon>Pseudomonadati</taxon>
        <taxon>Pseudomonadota</taxon>
        <taxon>Gammaproteobacteria</taxon>
        <taxon>Pasteurellales</taxon>
        <taxon>Psittacicellaceae</taxon>
        <taxon>Psittacicella</taxon>
    </lineage>
</organism>
<comment type="caution">
    <text evidence="2">The sequence shown here is derived from an EMBL/GenBank/DDBJ whole genome shotgun (WGS) entry which is preliminary data.</text>
</comment>
<feature type="region of interest" description="Disordered" evidence="1">
    <location>
        <begin position="254"/>
        <end position="329"/>
    </location>
</feature>
<reference evidence="2 3" key="1">
    <citation type="submission" date="2017-08" db="EMBL/GenBank/DDBJ databases">
        <title>Reclassification of Bisgaard taxon 37 and 44.</title>
        <authorList>
            <person name="Christensen H."/>
        </authorList>
    </citation>
    <scope>NUCLEOTIDE SEQUENCE [LARGE SCALE GENOMIC DNA]</scope>
    <source>
        <strain evidence="2 3">111</strain>
    </source>
</reference>
<dbReference type="AlphaFoldDB" id="A0A3A1YQJ5"/>
<dbReference type="InterPro" id="IPR023562">
    <property type="entry name" value="ClpP/TepA"/>
</dbReference>
<feature type="compositionally biased region" description="Acidic residues" evidence="1">
    <location>
        <begin position="298"/>
        <end position="323"/>
    </location>
</feature>
<dbReference type="OrthoDB" id="9806592at2"/>
<dbReference type="Proteomes" id="UP000265916">
    <property type="component" value="Unassembled WGS sequence"/>
</dbReference>